<keyword evidence="4" id="KW-1185">Reference proteome</keyword>
<feature type="domain" description="VOC" evidence="2">
    <location>
        <begin position="51"/>
        <end position="172"/>
    </location>
</feature>
<dbReference type="Pfam" id="PF00903">
    <property type="entry name" value="Glyoxalase"/>
    <property type="match status" value="1"/>
</dbReference>
<dbReference type="Proteomes" id="UP000601597">
    <property type="component" value="Unassembled WGS sequence"/>
</dbReference>
<feature type="region of interest" description="Disordered" evidence="1">
    <location>
        <begin position="256"/>
        <end position="296"/>
    </location>
</feature>
<sequence length="296" mass="32471">MASAIHKRGVPLTSVLAFFLVLLLSGCEWELFNLGDGKDGDDDELDPVTSQVTGLELGVSDVYMSVPIYRHGLDMRIVSDVTTENSRRVTLESPGSSLQATLTLIEYTDGLGRNLQDNPGKIVFFTPDTEALANKFANAGGNLTRPPEERPGVGMVGFGRDPDNNLIEIAETDDVSLITLGAVGIGASDLDAARDFYRDQVGLTEKQFIETGSYDEYIMGTPEGRRSLSLVLTQWTDDVERRYQGNETSVRLISEDPEEVIDRTFSEDDDQTQDPDGNRLIIDEEPADLSIPDSDD</sequence>
<dbReference type="CDD" id="cd06587">
    <property type="entry name" value="VOC"/>
    <property type="match status" value="1"/>
</dbReference>
<dbReference type="PROSITE" id="PS51819">
    <property type="entry name" value="VOC"/>
    <property type="match status" value="1"/>
</dbReference>
<dbReference type="RefSeq" id="WP_189575320.1">
    <property type="nucleotide sequence ID" value="NZ_BMXV01000003.1"/>
</dbReference>
<evidence type="ECO:0000313" key="3">
    <source>
        <dbReference type="EMBL" id="GGY70273.1"/>
    </source>
</evidence>
<evidence type="ECO:0000256" key="1">
    <source>
        <dbReference type="SAM" id="MobiDB-lite"/>
    </source>
</evidence>
<feature type="compositionally biased region" description="Acidic residues" evidence="1">
    <location>
        <begin position="283"/>
        <end position="296"/>
    </location>
</feature>
<name>A0ABQ3AWR1_9GAMM</name>
<proteinExistence type="predicted"/>
<comment type="caution">
    <text evidence="3">The sequence shown here is derived from an EMBL/GenBank/DDBJ whole genome shotgun (WGS) entry which is preliminary data.</text>
</comment>
<evidence type="ECO:0000313" key="4">
    <source>
        <dbReference type="Proteomes" id="UP000601597"/>
    </source>
</evidence>
<dbReference type="InterPro" id="IPR037523">
    <property type="entry name" value="VOC_core"/>
</dbReference>
<evidence type="ECO:0000259" key="2">
    <source>
        <dbReference type="PROSITE" id="PS51819"/>
    </source>
</evidence>
<dbReference type="PROSITE" id="PS51257">
    <property type="entry name" value="PROKAR_LIPOPROTEIN"/>
    <property type="match status" value="1"/>
</dbReference>
<protein>
    <recommendedName>
        <fullName evidence="2">VOC domain-containing protein</fullName>
    </recommendedName>
</protein>
<dbReference type="InterPro" id="IPR004360">
    <property type="entry name" value="Glyas_Fos-R_dOase_dom"/>
</dbReference>
<dbReference type="Gene3D" id="3.10.180.10">
    <property type="entry name" value="2,3-Dihydroxybiphenyl 1,2-Dioxygenase, domain 1"/>
    <property type="match status" value="2"/>
</dbReference>
<reference evidence="4" key="1">
    <citation type="journal article" date="2019" name="Int. J. Syst. Evol. Microbiol.">
        <title>The Global Catalogue of Microorganisms (GCM) 10K type strain sequencing project: providing services to taxonomists for standard genome sequencing and annotation.</title>
        <authorList>
            <consortium name="The Broad Institute Genomics Platform"/>
            <consortium name="The Broad Institute Genome Sequencing Center for Infectious Disease"/>
            <person name="Wu L."/>
            <person name="Ma J."/>
        </authorList>
    </citation>
    <scope>NUCLEOTIDE SEQUENCE [LARGE SCALE GENOMIC DNA]</scope>
    <source>
        <strain evidence="4">KCTC 22280</strain>
    </source>
</reference>
<dbReference type="SUPFAM" id="SSF54593">
    <property type="entry name" value="Glyoxalase/Bleomycin resistance protein/Dihydroxybiphenyl dioxygenase"/>
    <property type="match status" value="1"/>
</dbReference>
<accession>A0ABQ3AWR1</accession>
<organism evidence="3 4">
    <name type="scientific">Marinobacter zhanjiangensis</name>
    <dbReference type="NCBI Taxonomy" id="578215"/>
    <lineage>
        <taxon>Bacteria</taxon>
        <taxon>Pseudomonadati</taxon>
        <taxon>Pseudomonadota</taxon>
        <taxon>Gammaproteobacteria</taxon>
        <taxon>Pseudomonadales</taxon>
        <taxon>Marinobacteraceae</taxon>
        <taxon>Marinobacter</taxon>
    </lineage>
</organism>
<dbReference type="EMBL" id="BMXV01000003">
    <property type="protein sequence ID" value="GGY70273.1"/>
    <property type="molecule type" value="Genomic_DNA"/>
</dbReference>
<dbReference type="InterPro" id="IPR029068">
    <property type="entry name" value="Glyas_Bleomycin-R_OHBP_Dase"/>
</dbReference>
<gene>
    <name evidence="3" type="ORF">GCM10007071_16560</name>
</gene>